<accession>A0ACC1NWB2</accession>
<evidence type="ECO:0000313" key="2">
    <source>
        <dbReference type="Proteomes" id="UP001143856"/>
    </source>
</evidence>
<gene>
    <name evidence="1" type="ORF">NUW58_g6286</name>
</gene>
<protein>
    <submittedName>
        <fullName evidence="1">Uncharacterized protein</fullName>
    </submittedName>
</protein>
<dbReference type="EMBL" id="JAPDGR010001388">
    <property type="protein sequence ID" value="KAJ2983230.1"/>
    <property type="molecule type" value="Genomic_DNA"/>
</dbReference>
<reference evidence="1" key="1">
    <citation type="submission" date="2022-10" db="EMBL/GenBank/DDBJ databases">
        <title>Genome Sequence of Xylaria curta.</title>
        <authorList>
            <person name="Buettner E."/>
        </authorList>
    </citation>
    <scope>NUCLEOTIDE SEQUENCE</scope>
    <source>
        <strain evidence="1">Babe10</strain>
    </source>
</reference>
<proteinExistence type="predicted"/>
<organism evidence="1 2">
    <name type="scientific">Xylaria curta</name>
    <dbReference type="NCBI Taxonomy" id="42375"/>
    <lineage>
        <taxon>Eukaryota</taxon>
        <taxon>Fungi</taxon>
        <taxon>Dikarya</taxon>
        <taxon>Ascomycota</taxon>
        <taxon>Pezizomycotina</taxon>
        <taxon>Sordariomycetes</taxon>
        <taxon>Xylariomycetidae</taxon>
        <taxon>Xylariales</taxon>
        <taxon>Xylariaceae</taxon>
        <taxon>Xylaria</taxon>
    </lineage>
</organism>
<name>A0ACC1NWB2_9PEZI</name>
<sequence>MAGNATDADGPSEREICHQVRCDVCHDLRLDLPDAAEWFAFPFRRTHAMLMIDYPDLKLSELSGCTICGIILYAVDMYTPERAASSITVDIRAKDGAFQKFYPLNVRVDVHITNREALDAEAEVKEAQEAEEEKEQDGGQAEKERVEEEEDEEEDEGGDEGGYDEDGPSGSFRSINLQLYEEQDHQSGLPTGPARTVSQHPGSSKCMDLLRSWLARCCDSHEACSGPAEVALPTRVVLVGSETSLPRLYIPKYGEKGPDIVDLERFQRGIPEETLPRTFLDAVYICRQLQIPFLWIDSFCIIQDDKEDWSQESSHMGSYYGGATLTIAADYARNSSEGCFRERPLCAWNSFRIDKRHFGLTNDIHVRQMPEVIEDELGHSFGERNVTPNDGRAFFKCPLNLRAWALQEWYLSRRIVHFTAHEMVWECEQDVCCECSIDQDPDQFRTVRKTPLRTLVNDNPAVYEQWAKIVKEFSMRHITYERDRLPAISGIAELFSKLTKDTYTCGVWKNFPLSLVWVPTLHHGFHRSCFDDFYAPSWSWVSIASEIQTFDLNKGSVQEVLAEILEVDPEQASGYVFGSVPYLKIRGPVFAGKFHGRGVGSDGSYGDWVSMEQFPRAVCSDIELSLDVYPSSTDSDSTTSDSTTSDSTTSDSITSDSMALKSTDSDMLDDTGFVLRAGDSFVVFIIARVLEAQEETEYRGLVLKAHDESVLTYRRIGAYFGQCWNATPEEIRTKEKTITLV</sequence>
<comment type="caution">
    <text evidence="1">The sequence shown here is derived from an EMBL/GenBank/DDBJ whole genome shotgun (WGS) entry which is preliminary data.</text>
</comment>
<keyword evidence="2" id="KW-1185">Reference proteome</keyword>
<evidence type="ECO:0000313" key="1">
    <source>
        <dbReference type="EMBL" id="KAJ2983230.1"/>
    </source>
</evidence>
<dbReference type="Proteomes" id="UP001143856">
    <property type="component" value="Unassembled WGS sequence"/>
</dbReference>